<evidence type="ECO:0000313" key="1">
    <source>
        <dbReference type="EMBL" id="MPL71309.1"/>
    </source>
</evidence>
<gene>
    <name evidence="1" type="ORF">SDC9_17083</name>
</gene>
<dbReference type="AlphaFoldDB" id="A0A644TXF7"/>
<dbReference type="InterPro" id="IPR016735">
    <property type="entry name" value="Methan_mark_12"/>
</dbReference>
<dbReference type="EMBL" id="VSSQ01000058">
    <property type="protein sequence ID" value="MPL71309.1"/>
    <property type="molecule type" value="Genomic_DNA"/>
</dbReference>
<protein>
    <submittedName>
        <fullName evidence="1">Uncharacterized protein</fullName>
    </submittedName>
</protein>
<dbReference type="HAMAP" id="MF_01087">
    <property type="entry name" value="UPF0285"/>
    <property type="match status" value="1"/>
</dbReference>
<dbReference type="NCBIfam" id="TIGR03281">
    <property type="entry name" value="methan_mark_12"/>
    <property type="match status" value="1"/>
</dbReference>
<dbReference type="Gene3D" id="3.30.420.40">
    <property type="match status" value="1"/>
</dbReference>
<name>A0A644TXF7_9ZZZZ</name>
<reference evidence="1" key="1">
    <citation type="submission" date="2019-08" db="EMBL/GenBank/DDBJ databases">
        <authorList>
            <person name="Kucharzyk K."/>
            <person name="Murdoch R.W."/>
            <person name="Higgins S."/>
            <person name="Loffler F."/>
        </authorList>
    </citation>
    <scope>NUCLEOTIDE SEQUENCE</scope>
</reference>
<organism evidence="1">
    <name type="scientific">bioreactor metagenome</name>
    <dbReference type="NCBI Taxonomy" id="1076179"/>
    <lineage>
        <taxon>unclassified sequences</taxon>
        <taxon>metagenomes</taxon>
        <taxon>ecological metagenomes</taxon>
    </lineage>
</organism>
<comment type="caution">
    <text evidence="1">The sequence shown here is derived from an EMBL/GenBank/DDBJ whole genome shotgun (WGS) entry which is preliminary data.</text>
</comment>
<dbReference type="InterPro" id="IPR043129">
    <property type="entry name" value="ATPase_NBD"/>
</dbReference>
<accession>A0A644TXF7</accession>
<dbReference type="PIRSF" id="PIRSF018783">
    <property type="entry name" value="UCP018783"/>
    <property type="match status" value="1"/>
</dbReference>
<dbReference type="SUPFAM" id="SSF53067">
    <property type="entry name" value="Actin-like ATPase domain"/>
    <property type="match status" value="1"/>
</dbReference>
<sequence length="337" mass="36248">MSFLVFVGMDHGTTGISFGIMSDDGKPIESFKIDREATKAGKVSAIQELSKRVNIKNIKLMAITYGMGDGINSIMPIDKVKNRGILSIEGAGKITGGGTSVYSEIEESKIPTIVIPGLHKDSDSLDPLFKAAYSHQASSEKVSICYNAYLATKWDNMIVADISSNSVNILIENGKIRGAMDACVGAMGIVHGPIDLEMIRNIDENKKTANEAFSTAGAVKIANVNTKVAFMKDVLLNAYKKGNTNAKLAIDTMIFTVAMEIMGLIGISNNKIDGIVLTGSIGSIENPFNFKNELNKYLKNKFEIAILPSTSGAFGSAEIAKDVYNKKDNILGINIDF</sequence>
<proteinExistence type="inferred from homology"/>